<dbReference type="InterPro" id="IPR001584">
    <property type="entry name" value="Integrase_cat-core"/>
</dbReference>
<dbReference type="NCBIfam" id="NF033563">
    <property type="entry name" value="transpos_IS30"/>
    <property type="match status" value="1"/>
</dbReference>
<dbReference type="GO" id="GO:0032196">
    <property type="term" value="P:transposition"/>
    <property type="evidence" value="ECO:0007669"/>
    <property type="project" value="TreeGrafter"/>
</dbReference>
<dbReference type="InterPro" id="IPR025246">
    <property type="entry name" value="IS30-like_HTH"/>
</dbReference>
<dbReference type="GO" id="GO:0006310">
    <property type="term" value="P:DNA recombination"/>
    <property type="evidence" value="ECO:0007669"/>
    <property type="project" value="UniProtKB-KW"/>
</dbReference>
<evidence type="ECO:0000256" key="1">
    <source>
        <dbReference type="ARBA" id="ARBA00023172"/>
    </source>
</evidence>
<dbReference type="AlphaFoldDB" id="A0A9X7IJY5"/>
<gene>
    <name evidence="3" type="ORF">C5U48_19050</name>
</gene>
<dbReference type="GO" id="GO:0015074">
    <property type="term" value="P:DNA integration"/>
    <property type="evidence" value="ECO:0007669"/>
    <property type="project" value="InterPro"/>
</dbReference>
<dbReference type="InterPro" id="IPR036397">
    <property type="entry name" value="RNaseH_sf"/>
</dbReference>
<dbReference type="PROSITE" id="PS50994">
    <property type="entry name" value="INTEGRASE"/>
    <property type="match status" value="1"/>
</dbReference>
<name>A0A9X7IJY5_9MYCO</name>
<accession>A0A9X7IJY5</accession>
<dbReference type="GO" id="GO:0005829">
    <property type="term" value="C:cytosol"/>
    <property type="evidence" value="ECO:0007669"/>
    <property type="project" value="TreeGrafter"/>
</dbReference>
<dbReference type="PANTHER" id="PTHR10948">
    <property type="entry name" value="TRANSPOSASE"/>
    <property type="match status" value="1"/>
</dbReference>
<dbReference type="InterPro" id="IPR051917">
    <property type="entry name" value="Transposase-Integrase"/>
</dbReference>
<proteinExistence type="predicted"/>
<dbReference type="EMBL" id="PUEV01000101">
    <property type="protein sequence ID" value="PQM50610.1"/>
    <property type="molecule type" value="Genomic_DNA"/>
</dbReference>
<organism evidence="3 4">
    <name type="scientific">Mycolicibacter virginiensis</name>
    <dbReference type="NCBI Taxonomy" id="1795032"/>
    <lineage>
        <taxon>Bacteria</taxon>
        <taxon>Bacillati</taxon>
        <taxon>Actinomycetota</taxon>
        <taxon>Actinomycetes</taxon>
        <taxon>Mycobacteriales</taxon>
        <taxon>Mycobacteriaceae</taxon>
        <taxon>Mycolicibacter</taxon>
    </lineage>
</organism>
<dbReference type="PANTHER" id="PTHR10948:SF23">
    <property type="entry name" value="TRANSPOSASE INSI FOR INSERTION SEQUENCE ELEMENT IS30A-RELATED"/>
    <property type="match status" value="1"/>
</dbReference>
<dbReference type="Pfam" id="PF13936">
    <property type="entry name" value="HTH_38"/>
    <property type="match status" value="1"/>
</dbReference>
<protein>
    <submittedName>
        <fullName evidence="3">IS30 family transposase</fullName>
    </submittedName>
</protein>
<dbReference type="Pfam" id="PF00665">
    <property type="entry name" value="rve"/>
    <property type="match status" value="1"/>
</dbReference>
<comment type="caution">
    <text evidence="3">The sequence shown here is derived from an EMBL/GenBank/DDBJ whole genome shotgun (WGS) entry which is preliminary data.</text>
</comment>
<evidence type="ECO:0000313" key="3">
    <source>
        <dbReference type="EMBL" id="PQM50610.1"/>
    </source>
</evidence>
<dbReference type="GO" id="GO:0004803">
    <property type="term" value="F:transposase activity"/>
    <property type="evidence" value="ECO:0007669"/>
    <property type="project" value="TreeGrafter"/>
</dbReference>
<dbReference type="Proteomes" id="UP000237911">
    <property type="component" value="Unassembled WGS sequence"/>
</dbReference>
<dbReference type="SUPFAM" id="SSF53098">
    <property type="entry name" value="Ribonuclease H-like"/>
    <property type="match status" value="1"/>
</dbReference>
<evidence type="ECO:0000313" key="4">
    <source>
        <dbReference type="Proteomes" id="UP000237911"/>
    </source>
</evidence>
<reference evidence="3 4" key="1">
    <citation type="submission" date="2018-02" db="EMBL/GenBank/DDBJ databases">
        <title>Draft genome sequence of Mycobacterium virginiense isolated from mud of a swine farm in Japan.</title>
        <authorList>
            <person name="Ohya K."/>
        </authorList>
    </citation>
    <scope>NUCLEOTIDE SEQUENCE [LARGE SCALE GENOMIC DNA]</scope>
    <source>
        <strain evidence="3 4">GF75</strain>
    </source>
</reference>
<dbReference type="InterPro" id="IPR012337">
    <property type="entry name" value="RNaseH-like_sf"/>
</dbReference>
<dbReference type="InterPro" id="IPR053392">
    <property type="entry name" value="Transposase_IS30-like"/>
</dbReference>
<keyword evidence="1" id="KW-0233">DNA recombination</keyword>
<evidence type="ECO:0000259" key="2">
    <source>
        <dbReference type="PROSITE" id="PS50994"/>
    </source>
</evidence>
<sequence length="427" mass="47665">MRSVAVTLPPLRSVVVQFWDHIGNGYAPAQAGVALGVSERCGLRWFADSGGVKPRLCEPKTCGPRPRLTIDDRVEIEIGVRTNESLQSIGERLGRPPSTIKREIDANGGGNRYDGRKSGYRRKEAFGARQSGNTARVQYRAVDAQARADKRARRPKEAKLAYNEKLRDEVQTRLDDFHSPGQIATMLRRDFPDNPEMWVSHEAIYQAIYVQGRGHLRRDIHRCLRTGRALRKPRSSPGERRGRIPNMVNISERPAEVVDRAVPGHWEGDLIIGSTESGSAIGTLVERSTRFTLLLHLPDNHGALAVQEAIVAKMAQLPPILRRTLTWDQGKEMANHIAIADATKLDIYFCDPHSPWQRGTNENTNGLLRQWFAKGTDLSVFPADYLDYVAAKLNNRPRQTLGWKTPAEALDELLSNPTKPPTVASTA</sequence>
<keyword evidence="4" id="KW-1185">Reference proteome</keyword>
<dbReference type="GO" id="GO:0003676">
    <property type="term" value="F:nucleic acid binding"/>
    <property type="evidence" value="ECO:0007669"/>
    <property type="project" value="InterPro"/>
</dbReference>
<feature type="domain" description="Integrase catalytic" evidence="2">
    <location>
        <begin position="250"/>
        <end position="414"/>
    </location>
</feature>
<dbReference type="Gene3D" id="3.30.420.10">
    <property type="entry name" value="Ribonuclease H-like superfamily/Ribonuclease H"/>
    <property type="match status" value="1"/>
</dbReference>